<comment type="caution">
    <text evidence="2">The sequence shown here is derived from an EMBL/GenBank/DDBJ whole genome shotgun (WGS) entry which is preliminary data.</text>
</comment>
<dbReference type="AlphaFoldDB" id="A0AAV4EZU7"/>
<feature type="region of interest" description="Disordered" evidence="1">
    <location>
        <begin position="497"/>
        <end position="561"/>
    </location>
</feature>
<evidence type="ECO:0000256" key="1">
    <source>
        <dbReference type="SAM" id="MobiDB-lite"/>
    </source>
</evidence>
<gene>
    <name evidence="2" type="ORF">ElyMa_005554400</name>
</gene>
<reference evidence="2 3" key="1">
    <citation type="journal article" date="2021" name="Elife">
        <title>Chloroplast acquisition without the gene transfer in kleptoplastic sea slugs, Plakobranchus ocellatus.</title>
        <authorList>
            <person name="Maeda T."/>
            <person name="Takahashi S."/>
            <person name="Yoshida T."/>
            <person name="Shimamura S."/>
            <person name="Takaki Y."/>
            <person name="Nagai Y."/>
            <person name="Toyoda A."/>
            <person name="Suzuki Y."/>
            <person name="Arimoto A."/>
            <person name="Ishii H."/>
            <person name="Satoh N."/>
            <person name="Nishiyama T."/>
            <person name="Hasebe M."/>
            <person name="Maruyama T."/>
            <person name="Minagawa J."/>
            <person name="Obokata J."/>
            <person name="Shigenobu S."/>
        </authorList>
    </citation>
    <scope>NUCLEOTIDE SEQUENCE [LARGE SCALE GENOMIC DNA]</scope>
</reference>
<dbReference type="Proteomes" id="UP000762676">
    <property type="component" value="Unassembled WGS sequence"/>
</dbReference>
<feature type="region of interest" description="Disordered" evidence="1">
    <location>
        <begin position="263"/>
        <end position="282"/>
    </location>
</feature>
<accession>A0AAV4EZU7</accession>
<feature type="compositionally biased region" description="Basic and acidic residues" evidence="1">
    <location>
        <begin position="607"/>
        <end position="625"/>
    </location>
</feature>
<feature type="region of interest" description="Disordered" evidence="1">
    <location>
        <begin position="55"/>
        <end position="94"/>
    </location>
</feature>
<evidence type="ECO:0000313" key="3">
    <source>
        <dbReference type="Proteomes" id="UP000762676"/>
    </source>
</evidence>
<protein>
    <submittedName>
        <fullName evidence="2">Uncharacterized protein</fullName>
    </submittedName>
</protein>
<proteinExistence type="predicted"/>
<keyword evidence="3" id="KW-1185">Reference proteome</keyword>
<organism evidence="2 3">
    <name type="scientific">Elysia marginata</name>
    <dbReference type="NCBI Taxonomy" id="1093978"/>
    <lineage>
        <taxon>Eukaryota</taxon>
        <taxon>Metazoa</taxon>
        <taxon>Spiralia</taxon>
        <taxon>Lophotrochozoa</taxon>
        <taxon>Mollusca</taxon>
        <taxon>Gastropoda</taxon>
        <taxon>Heterobranchia</taxon>
        <taxon>Euthyneura</taxon>
        <taxon>Panpulmonata</taxon>
        <taxon>Sacoglossa</taxon>
        <taxon>Placobranchoidea</taxon>
        <taxon>Plakobranchidae</taxon>
        <taxon>Elysia</taxon>
    </lineage>
</organism>
<feature type="compositionally biased region" description="Basic and acidic residues" evidence="1">
    <location>
        <begin position="64"/>
        <end position="80"/>
    </location>
</feature>
<dbReference type="EMBL" id="BMAT01011075">
    <property type="protein sequence ID" value="GFR66264.1"/>
    <property type="molecule type" value="Genomic_DNA"/>
</dbReference>
<feature type="region of interest" description="Disordered" evidence="1">
    <location>
        <begin position="603"/>
        <end position="625"/>
    </location>
</feature>
<evidence type="ECO:0000313" key="2">
    <source>
        <dbReference type="EMBL" id="GFR66264.1"/>
    </source>
</evidence>
<sequence>MPTSSQALNRLRSDFCANHTRYDPGCEGEHLDVLQVANGVTWTCATPSLAPDHVSLMTQGDCPQLDKERSQDVGSEHGADDESEQTISDRHPSIVVPTERVVGEVVDPQSLATERSLYARRGQDNMNKSMREARETEIHRTERDQARAADHQASKTVPVASGYGVGSSAAVYKPLLPGFYSHSNVSRHGNRQPGNMTRGDDGDAEENVVHVSDHTSPLLDRYGSRLVRRLNSSDKGACGVLTLNTCTGRHEWKLLERRQGGSSVKGCLRGGRRKSSTRPVKQTLPSGLWISPYQKMERERDESELSRLRSLPSIFDLTLRVGKGIGVSGGLGVCGQHINLRGSERGSRDAAPLPPPPLEQRQFERLPEIPTVEVHIPPLDLGKDELTSNALDDLSSQATDADFCRGSDIDDQEFERFPATPTSIVVPRIVFEKACLNAGVDHNDATEPNKDVTGAREAQASNCQTARSIYATTNNSCVDIFGELPGKGAGDILAEKEEQDAAATENRRTKLHLEVPSVEMEGQSVGGSEEEGQTAEYDGNEDGKTCHGKSSARTPRAEDGNQVHTYRHWTNQGFAARGNSPVCGWRRLDSAHESRVILEAQGLTDMPFKDSERPGLEHSTEHLSG</sequence>
<feature type="compositionally biased region" description="Low complexity" evidence="1">
    <location>
        <begin position="517"/>
        <end position="527"/>
    </location>
</feature>
<name>A0AAV4EZU7_9GAST</name>